<name>A0A498JZX9_MALDO</name>
<protein>
    <submittedName>
        <fullName evidence="1">Uncharacterized protein</fullName>
    </submittedName>
</protein>
<evidence type="ECO:0000313" key="1">
    <source>
        <dbReference type="EMBL" id="RXI00736.1"/>
    </source>
</evidence>
<dbReference type="EMBL" id="RDQH01000330">
    <property type="protein sequence ID" value="RXI00736.1"/>
    <property type="molecule type" value="Genomic_DNA"/>
</dbReference>
<accession>A0A498JZX9</accession>
<organism evidence="1 2">
    <name type="scientific">Malus domestica</name>
    <name type="common">Apple</name>
    <name type="synonym">Pyrus malus</name>
    <dbReference type="NCBI Taxonomy" id="3750"/>
    <lineage>
        <taxon>Eukaryota</taxon>
        <taxon>Viridiplantae</taxon>
        <taxon>Streptophyta</taxon>
        <taxon>Embryophyta</taxon>
        <taxon>Tracheophyta</taxon>
        <taxon>Spermatophyta</taxon>
        <taxon>Magnoliopsida</taxon>
        <taxon>eudicotyledons</taxon>
        <taxon>Gunneridae</taxon>
        <taxon>Pentapetalae</taxon>
        <taxon>rosids</taxon>
        <taxon>fabids</taxon>
        <taxon>Rosales</taxon>
        <taxon>Rosaceae</taxon>
        <taxon>Amygdaloideae</taxon>
        <taxon>Maleae</taxon>
        <taxon>Malus</taxon>
    </lineage>
</organism>
<reference evidence="1 2" key="1">
    <citation type="submission" date="2018-10" db="EMBL/GenBank/DDBJ databases">
        <title>A high-quality apple genome assembly.</title>
        <authorList>
            <person name="Hu J."/>
        </authorList>
    </citation>
    <scope>NUCLEOTIDE SEQUENCE [LARGE SCALE GENOMIC DNA]</scope>
    <source>
        <strain evidence="2">cv. HFTH1</strain>
        <tissue evidence="1">Young leaf</tissue>
    </source>
</reference>
<gene>
    <name evidence="1" type="ORF">DVH24_000970</name>
</gene>
<evidence type="ECO:0000313" key="2">
    <source>
        <dbReference type="Proteomes" id="UP000290289"/>
    </source>
</evidence>
<dbReference type="AlphaFoldDB" id="A0A498JZX9"/>
<proteinExistence type="predicted"/>
<keyword evidence="2" id="KW-1185">Reference proteome</keyword>
<sequence length="290" mass="32998">MSVALELLFYLNLRTLNFPLAPRSLGGFQNFKCSIGSTIFGKFSSSEHEERSSTSRYFNLQMLFGIYESLSQAYSSSLSRAGRNSIDECSSLTAVLLKFKDFKCSFDSKISGKFSSTKHEERSSTSRNFNLQMLFGILESLLQACSSSLSRAGRNSIDECSSLTAVLLKFKDFKCSFDSKISGKFSSTKHEERSSTSRNFNLQMLFGILESLLQACSSSLSRARRNSIDECSSLTTVLLKFKDFKCSIVSQMLKIYKERSWMRLKFPFFLFTPRVRRCIEIFLRVLGRET</sequence>
<dbReference type="Proteomes" id="UP000290289">
    <property type="component" value="Chromosome 4"/>
</dbReference>
<comment type="caution">
    <text evidence="1">The sequence shown here is derived from an EMBL/GenBank/DDBJ whole genome shotgun (WGS) entry which is preliminary data.</text>
</comment>